<dbReference type="AlphaFoldDB" id="A0A2H6KJD5"/>
<name>A0A2H6KJD5_9APIC</name>
<sequence>MKGFIVGTLKSREIHVQLKQRLPQSVCQVGRPAEVVVYEAGRVQGVSPVGDRREMLWALGIIDAAAKQRGQGLRMVLVVVVVGAWRGGASDVLEGIEVGVTKDVAVGAVVMSSGNGGAQWRQR</sequence>
<comment type="caution">
    <text evidence="1">The sequence shown here is derived from an EMBL/GenBank/DDBJ whole genome shotgun (WGS) entry which is preliminary data.</text>
</comment>
<dbReference type="EMBL" id="BDSA01000013">
    <property type="protein sequence ID" value="GBE63089.1"/>
    <property type="molecule type" value="Genomic_DNA"/>
</dbReference>
<gene>
    <name evidence="1" type="ORF">BOVATA_045820</name>
</gene>
<evidence type="ECO:0000313" key="1">
    <source>
        <dbReference type="EMBL" id="GBE63089.1"/>
    </source>
</evidence>
<organism evidence="1 2">
    <name type="scientific">Babesia ovata</name>
    <dbReference type="NCBI Taxonomy" id="189622"/>
    <lineage>
        <taxon>Eukaryota</taxon>
        <taxon>Sar</taxon>
        <taxon>Alveolata</taxon>
        <taxon>Apicomplexa</taxon>
        <taxon>Aconoidasida</taxon>
        <taxon>Piroplasmida</taxon>
        <taxon>Babesiidae</taxon>
        <taxon>Babesia</taxon>
    </lineage>
</organism>
<dbReference type="Proteomes" id="UP000236319">
    <property type="component" value="Unassembled WGS sequence"/>
</dbReference>
<proteinExistence type="predicted"/>
<dbReference type="GeneID" id="39876859"/>
<dbReference type="VEuPathDB" id="PiroplasmaDB:BOVATA_045820"/>
<evidence type="ECO:0000313" key="2">
    <source>
        <dbReference type="Proteomes" id="UP000236319"/>
    </source>
</evidence>
<accession>A0A2H6KJD5</accession>
<reference evidence="1 2" key="1">
    <citation type="journal article" date="2017" name="BMC Genomics">
        <title>Whole-genome assembly of Babesia ovata and comparative genomics between closely related pathogens.</title>
        <authorList>
            <person name="Yamagishi J."/>
            <person name="Asada M."/>
            <person name="Hakimi H."/>
            <person name="Tanaka T.Q."/>
            <person name="Sugimoto C."/>
            <person name="Kawazu S."/>
        </authorList>
    </citation>
    <scope>NUCLEOTIDE SEQUENCE [LARGE SCALE GENOMIC DNA]</scope>
    <source>
        <strain evidence="1 2">Miyake</strain>
    </source>
</reference>
<keyword evidence="2" id="KW-1185">Reference proteome</keyword>
<dbReference type="RefSeq" id="XP_028869332.1">
    <property type="nucleotide sequence ID" value="XM_029013499.1"/>
</dbReference>
<protein>
    <submittedName>
        <fullName evidence="1">Linear gramicidin synthase subunit D Q70LM4, putative</fullName>
    </submittedName>
</protein>